<dbReference type="OrthoDB" id="5242628at2759"/>
<comment type="caution">
    <text evidence="2">The sequence shown here is derived from an EMBL/GenBank/DDBJ whole genome shotgun (WGS) entry which is preliminary data.</text>
</comment>
<dbReference type="RefSeq" id="XP_035321035.1">
    <property type="nucleotide sequence ID" value="XM_035469340.1"/>
</dbReference>
<dbReference type="EMBL" id="JAANYQ010000009">
    <property type="protein sequence ID" value="KAF4122383.1"/>
    <property type="molecule type" value="Genomic_DNA"/>
</dbReference>
<feature type="region of interest" description="Disordered" evidence="1">
    <location>
        <begin position="140"/>
        <end position="160"/>
    </location>
</feature>
<dbReference type="GeneID" id="55973598"/>
<organism evidence="2 3">
    <name type="scientific">Geosmithia morbida</name>
    <dbReference type="NCBI Taxonomy" id="1094350"/>
    <lineage>
        <taxon>Eukaryota</taxon>
        <taxon>Fungi</taxon>
        <taxon>Dikarya</taxon>
        <taxon>Ascomycota</taxon>
        <taxon>Pezizomycotina</taxon>
        <taxon>Sordariomycetes</taxon>
        <taxon>Hypocreomycetidae</taxon>
        <taxon>Hypocreales</taxon>
        <taxon>Bionectriaceae</taxon>
        <taxon>Geosmithia</taxon>
    </lineage>
</organism>
<gene>
    <name evidence="2" type="ORF">GMORB2_7375</name>
</gene>
<keyword evidence="3" id="KW-1185">Reference proteome</keyword>
<accession>A0A9P4YVD1</accession>
<proteinExistence type="predicted"/>
<dbReference type="AlphaFoldDB" id="A0A9P4YVD1"/>
<dbReference type="Proteomes" id="UP000749293">
    <property type="component" value="Unassembled WGS sequence"/>
</dbReference>
<evidence type="ECO:0000313" key="3">
    <source>
        <dbReference type="Proteomes" id="UP000749293"/>
    </source>
</evidence>
<evidence type="ECO:0000313" key="2">
    <source>
        <dbReference type="EMBL" id="KAF4122383.1"/>
    </source>
</evidence>
<evidence type="ECO:0000256" key="1">
    <source>
        <dbReference type="SAM" id="MobiDB-lite"/>
    </source>
</evidence>
<reference evidence="2" key="1">
    <citation type="submission" date="2020-03" db="EMBL/GenBank/DDBJ databases">
        <title>Site-based positive gene gene selection in Geosmithia morbida across the United States reveals a broad range of putative effectors and factors for local host and environmental adapation.</title>
        <authorList>
            <person name="Onufrak A."/>
            <person name="Murdoch R.W."/>
            <person name="Gazis R."/>
            <person name="Huff M."/>
            <person name="Staton M."/>
            <person name="Klingeman W."/>
            <person name="Hadziabdic D."/>
        </authorList>
    </citation>
    <scope>NUCLEOTIDE SEQUENCE</scope>
    <source>
        <strain evidence="2">1262</strain>
    </source>
</reference>
<sequence>MATHLLTQFATCRVLPDPKIITQMLVLAGCLLSNKSRSMLARGRVPDLMTVVGRELERLRIKKEHEIRERRLAKEYRNEAELQMAKVELDEIKRREARAAEQARLKEELELKRLKEQQEAAEEEKARKKAEDEAIERYKKREAERRAKEQKEREESEKEYKRRLQEDLINSGLDEKAISAIIKNKKVPEAQASAASAAATAASPTMNTVARPTYTRMARKHLSIETLRQYHIEWDYDMANPEYVLIKRWVPEWEQDDLWKHTKNLRSRRKKGLLIEERLRPEEDPQFEWVRKRSHSRKRSKSPGLLMYLAGARPA</sequence>
<protein>
    <submittedName>
        <fullName evidence="2">Uncharacterized protein</fullName>
    </submittedName>
</protein>
<name>A0A9P4YVD1_9HYPO</name>